<dbReference type="Proteomes" id="UP000234545">
    <property type="component" value="Unassembled WGS sequence"/>
</dbReference>
<sequence>MRHRTVGVIVCAVGLVAGLAACNSADIGDSASSAAQTSSDVQATPIPGFPAEQPQSLSPATLSQGAEVSPDAVAAAWASVTRAGIEGQYATWGSVLDAQTGTVLLDAGANQGHTPASITKVLTAFTALNTLDPSSTLKTRVQLQGSDIYLSSDGDLLLGTGPSNSSEVNGRAGLVDLANETAKGLAEAGLSATTLYWQADPFVGSDYFSDWISQGAGEFEGHVGAMAIDAGRTGPGAYSFFADPEAQVAQVFANALYSAGIATTLGSVATAPEGAQKIAEVDSATVAEQVRWMLHHSDNTLADQYCRLSASAAGQETSYQGATATLATTLVNAGHPIDGLRLDDCSGLSSNDRIAPYTLARVIQSSVMGSGGTADLVRSLPWAGLDGTMARRMSNSAAWANAQAKTGSLSTVSSLAGIVSTSDGRLLVYVIGTENVPDDAGANTRPVLDKFVGALAAL</sequence>
<reference evidence="5 6" key="1">
    <citation type="submission" date="2017-12" db="EMBL/GenBank/DDBJ databases">
        <title>Phylogenetic diversity of female urinary microbiome.</title>
        <authorList>
            <person name="Thomas-White K."/>
            <person name="Wolfe A.J."/>
        </authorList>
    </citation>
    <scope>NUCLEOTIDE SEQUENCE [LARGE SCALE GENOMIC DNA]</scope>
    <source>
        <strain evidence="5 6">UMB0250</strain>
    </source>
</reference>
<protein>
    <submittedName>
        <fullName evidence="5">D-alanyl-D-alanine carboxypeptidase</fullName>
    </submittedName>
</protein>
<keyword evidence="5" id="KW-0645">Protease</keyword>
<feature type="compositionally biased region" description="Polar residues" evidence="3">
    <location>
        <begin position="53"/>
        <end position="64"/>
    </location>
</feature>
<evidence type="ECO:0000256" key="4">
    <source>
        <dbReference type="SAM" id="SignalP"/>
    </source>
</evidence>
<dbReference type="PROSITE" id="PS51257">
    <property type="entry name" value="PROKAR_LIPOPROTEIN"/>
    <property type="match status" value="1"/>
</dbReference>
<evidence type="ECO:0000256" key="2">
    <source>
        <dbReference type="ARBA" id="ARBA00022801"/>
    </source>
</evidence>
<dbReference type="EMBL" id="PKKJ01000006">
    <property type="protein sequence ID" value="PKY66132.1"/>
    <property type="molecule type" value="Genomic_DNA"/>
</dbReference>
<dbReference type="InterPro" id="IPR000667">
    <property type="entry name" value="Peptidase_S13"/>
</dbReference>
<evidence type="ECO:0000256" key="3">
    <source>
        <dbReference type="SAM" id="MobiDB-lite"/>
    </source>
</evidence>
<dbReference type="PANTHER" id="PTHR30023">
    <property type="entry name" value="D-ALANYL-D-ALANINE CARBOXYPEPTIDASE"/>
    <property type="match status" value="1"/>
</dbReference>
<dbReference type="RefSeq" id="WP_101628284.1">
    <property type="nucleotide sequence ID" value="NZ_PKKJ01000006.1"/>
</dbReference>
<feature type="region of interest" description="Disordered" evidence="3">
    <location>
        <begin position="36"/>
        <end position="64"/>
    </location>
</feature>
<dbReference type="GO" id="GO:0006508">
    <property type="term" value="P:proteolysis"/>
    <property type="evidence" value="ECO:0007669"/>
    <property type="project" value="InterPro"/>
</dbReference>
<evidence type="ECO:0000313" key="6">
    <source>
        <dbReference type="Proteomes" id="UP000234545"/>
    </source>
</evidence>
<evidence type="ECO:0000313" key="5">
    <source>
        <dbReference type="EMBL" id="PKY66132.1"/>
    </source>
</evidence>
<organism evidence="5 6">
    <name type="scientific">Schaalia turicensis</name>
    <dbReference type="NCBI Taxonomy" id="131111"/>
    <lineage>
        <taxon>Bacteria</taxon>
        <taxon>Bacillati</taxon>
        <taxon>Actinomycetota</taxon>
        <taxon>Actinomycetes</taxon>
        <taxon>Actinomycetales</taxon>
        <taxon>Actinomycetaceae</taxon>
        <taxon>Schaalia</taxon>
    </lineage>
</organism>
<keyword evidence="2" id="KW-0378">Hydrolase</keyword>
<name>A0A2I1I4P6_9ACTO</name>
<dbReference type="AlphaFoldDB" id="A0A2I1I4P6"/>
<comment type="caution">
    <text evidence="5">The sequence shown here is derived from an EMBL/GenBank/DDBJ whole genome shotgun (WGS) entry which is preliminary data.</text>
</comment>
<dbReference type="GO" id="GO:0004185">
    <property type="term" value="F:serine-type carboxypeptidase activity"/>
    <property type="evidence" value="ECO:0007669"/>
    <property type="project" value="InterPro"/>
</dbReference>
<evidence type="ECO:0000256" key="1">
    <source>
        <dbReference type="ARBA" id="ARBA00006096"/>
    </source>
</evidence>
<dbReference type="Gene3D" id="3.40.710.10">
    <property type="entry name" value="DD-peptidase/beta-lactamase superfamily"/>
    <property type="match status" value="2"/>
</dbReference>
<dbReference type="SUPFAM" id="SSF56601">
    <property type="entry name" value="beta-lactamase/transpeptidase-like"/>
    <property type="match status" value="1"/>
</dbReference>
<feature type="chain" id="PRO_5038894401" evidence="4">
    <location>
        <begin position="26"/>
        <end position="458"/>
    </location>
</feature>
<keyword evidence="4" id="KW-0732">Signal</keyword>
<gene>
    <name evidence="5" type="ORF">CYJ25_06025</name>
</gene>
<dbReference type="Pfam" id="PF02113">
    <property type="entry name" value="Peptidase_S13"/>
    <property type="match status" value="2"/>
</dbReference>
<comment type="similarity">
    <text evidence="1">Belongs to the peptidase S13 family.</text>
</comment>
<accession>A0A2I1I4P6</accession>
<dbReference type="InterPro" id="IPR012338">
    <property type="entry name" value="Beta-lactam/transpept-like"/>
</dbReference>
<dbReference type="PANTHER" id="PTHR30023:SF0">
    <property type="entry name" value="PENICILLIN-SENSITIVE CARBOXYPEPTIDASE A"/>
    <property type="match status" value="1"/>
</dbReference>
<dbReference type="GO" id="GO:0000270">
    <property type="term" value="P:peptidoglycan metabolic process"/>
    <property type="evidence" value="ECO:0007669"/>
    <property type="project" value="TreeGrafter"/>
</dbReference>
<dbReference type="PRINTS" id="PR00922">
    <property type="entry name" value="DADACBPTASE3"/>
</dbReference>
<proteinExistence type="inferred from homology"/>
<feature type="signal peptide" evidence="4">
    <location>
        <begin position="1"/>
        <end position="25"/>
    </location>
</feature>
<dbReference type="OrthoDB" id="56883at2"/>
<keyword evidence="5" id="KW-0121">Carboxypeptidase</keyword>